<reference evidence="2 3" key="1">
    <citation type="submission" date="2018-12" db="EMBL/GenBank/DDBJ databases">
        <authorList>
            <consortium name="Pathogen Informatics"/>
        </authorList>
    </citation>
    <scope>NUCLEOTIDE SEQUENCE [LARGE SCALE GENOMIC DNA]</scope>
    <source>
        <strain evidence="2 3">NCTC11075</strain>
    </source>
</reference>
<evidence type="ECO:0000256" key="1">
    <source>
        <dbReference type="SAM" id="MobiDB-lite"/>
    </source>
</evidence>
<organism evidence="2 3">
    <name type="scientific">Citrobacter koseri</name>
    <name type="common">Citrobacter diversus</name>
    <dbReference type="NCBI Taxonomy" id="545"/>
    <lineage>
        <taxon>Bacteria</taxon>
        <taxon>Pseudomonadati</taxon>
        <taxon>Pseudomonadota</taxon>
        <taxon>Gammaproteobacteria</taxon>
        <taxon>Enterobacterales</taxon>
        <taxon>Enterobacteriaceae</taxon>
        <taxon>Citrobacter</taxon>
    </lineage>
</organism>
<sequence>MSGMKVSQAEKAARGHWSRILPALGRKSTEKIGTSPARSVPGKTAFDLMTWKGGERGSVTSAGQVMAWR</sequence>
<dbReference type="Proteomes" id="UP000270272">
    <property type="component" value="Chromosome"/>
</dbReference>
<evidence type="ECO:0000313" key="3">
    <source>
        <dbReference type="Proteomes" id="UP000270272"/>
    </source>
</evidence>
<proteinExistence type="predicted"/>
<name>A0A447URZ5_CITKO</name>
<accession>A0A447URZ5</accession>
<protein>
    <submittedName>
        <fullName evidence="2">Uncharacterized protein</fullName>
    </submittedName>
</protein>
<feature type="region of interest" description="Disordered" evidence="1">
    <location>
        <begin position="1"/>
        <end position="39"/>
    </location>
</feature>
<dbReference type="EMBL" id="LR134204">
    <property type="protein sequence ID" value="VEB93455.1"/>
    <property type="molecule type" value="Genomic_DNA"/>
</dbReference>
<evidence type="ECO:0000313" key="2">
    <source>
        <dbReference type="EMBL" id="VEB93455.1"/>
    </source>
</evidence>
<gene>
    <name evidence="2" type="ORF">NCTC11075_04347</name>
</gene>
<dbReference type="AlphaFoldDB" id="A0A447URZ5"/>